<comment type="caution">
    <text evidence="14">The sequence shown here is derived from an EMBL/GenBank/DDBJ whole genome shotgun (WGS) entry which is preliminary data.</text>
</comment>
<feature type="binding site" evidence="11">
    <location>
        <position position="29"/>
    </location>
    <ligand>
        <name>[4Fe-4S] cluster</name>
        <dbReference type="ChEBI" id="CHEBI:49883"/>
    </ligand>
</feature>
<dbReference type="InterPro" id="IPR034768">
    <property type="entry name" value="4FE4S_WBL"/>
</dbReference>
<evidence type="ECO:0000256" key="7">
    <source>
        <dbReference type="ARBA" id="ARBA00023015"/>
    </source>
</evidence>
<keyword evidence="10 11" id="KW-0804">Transcription</keyword>
<gene>
    <name evidence="11" type="primary">whiB</name>
    <name evidence="14" type="ORF">AB0A76_09145</name>
</gene>
<evidence type="ECO:0000256" key="2">
    <source>
        <dbReference type="ARBA" id="ARBA00006597"/>
    </source>
</evidence>
<keyword evidence="6 11" id="KW-0411">Iron-sulfur</keyword>
<evidence type="ECO:0000256" key="6">
    <source>
        <dbReference type="ARBA" id="ARBA00023014"/>
    </source>
</evidence>
<feature type="binding site" evidence="11">
    <location>
        <position position="32"/>
    </location>
    <ligand>
        <name>[4Fe-4S] cluster</name>
        <dbReference type="ChEBI" id="CHEBI:49883"/>
    </ligand>
</feature>
<accession>A0ABV3CT13</accession>
<sequence length="158" mass="17692">MTSPRPCAAEPDLFFSIVKADQAKAVKICQACPFQQQCAQTAVEQGIRWGTWGGLTENQRRTRKKPPPPEPAACGTSLAYWRHRNKGETCIPCDMQRAADVEADRRRRLEGEHAKGGTKTGYDLHMRLNEQPCEACREVNRLACALARQRRAAARSRA</sequence>
<evidence type="ECO:0000256" key="3">
    <source>
        <dbReference type="ARBA" id="ARBA00022485"/>
    </source>
</evidence>
<proteinExistence type="inferred from homology"/>
<keyword evidence="9 11" id="KW-1015">Disulfide bond</keyword>
<dbReference type="InterPro" id="IPR003482">
    <property type="entry name" value="Whib"/>
</dbReference>
<dbReference type="PROSITE" id="PS51674">
    <property type="entry name" value="4FE4S_WBL"/>
    <property type="match status" value="1"/>
</dbReference>
<evidence type="ECO:0000256" key="11">
    <source>
        <dbReference type="HAMAP-Rule" id="MF_01479"/>
    </source>
</evidence>
<comment type="similarity">
    <text evidence="2 11">Belongs to the WhiB family.</text>
</comment>
<organism evidence="14 15">
    <name type="scientific">Streptomyces exfoliatus</name>
    <name type="common">Streptomyces hydrogenans</name>
    <dbReference type="NCBI Taxonomy" id="1905"/>
    <lineage>
        <taxon>Bacteria</taxon>
        <taxon>Bacillati</taxon>
        <taxon>Actinomycetota</taxon>
        <taxon>Actinomycetes</taxon>
        <taxon>Kitasatosporales</taxon>
        <taxon>Streptomycetaceae</taxon>
        <taxon>Streptomyces</taxon>
    </lineage>
</organism>
<evidence type="ECO:0000256" key="10">
    <source>
        <dbReference type="ARBA" id="ARBA00023163"/>
    </source>
</evidence>
<dbReference type="RefSeq" id="WP_359205709.1">
    <property type="nucleotide sequence ID" value="NZ_JBEZAM010000008.1"/>
</dbReference>
<keyword evidence="7 11" id="KW-0805">Transcription regulation</keyword>
<evidence type="ECO:0000256" key="5">
    <source>
        <dbReference type="ARBA" id="ARBA00023004"/>
    </source>
</evidence>
<feature type="binding site" evidence="11">
    <location>
        <position position="38"/>
    </location>
    <ligand>
        <name>[4Fe-4S] cluster</name>
        <dbReference type="ChEBI" id="CHEBI:49883"/>
    </ligand>
</feature>
<comment type="function">
    <text evidence="11">Acts as a transcriptional regulator. Probably redox-responsive. The apo- but not holo-form probably binds DNA.</text>
</comment>
<comment type="subcellular location">
    <subcellularLocation>
        <location evidence="1 11">Cytoplasm</location>
    </subcellularLocation>
</comment>
<dbReference type="Proteomes" id="UP001551210">
    <property type="component" value="Unassembled WGS sequence"/>
</dbReference>
<evidence type="ECO:0000259" key="13">
    <source>
        <dbReference type="PROSITE" id="PS51674"/>
    </source>
</evidence>
<keyword evidence="5 11" id="KW-0408">Iron</keyword>
<keyword evidence="15" id="KW-1185">Reference proteome</keyword>
<dbReference type="EMBL" id="JBEZAM010000008">
    <property type="protein sequence ID" value="MEU7293355.1"/>
    <property type="molecule type" value="Genomic_DNA"/>
</dbReference>
<feature type="binding site" evidence="11">
    <location>
        <position position="7"/>
    </location>
    <ligand>
        <name>[4Fe-4S] cluster</name>
        <dbReference type="ChEBI" id="CHEBI:49883"/>
    </ligand>
</feature>
<evidence type="ECO:0000256" key="4">
    <source>
        <dbReference type="ARBA" id="ARBA00022723"/>
    </source>
</evidence>
<dbReference type="Pfam" id="PF02467">
    <property type="entry name" value="Whib"/>
    <property type="match status" value="1"/>
</dbReference>
<evidence type="ECO:0000256" key="1">
    <source>
        <dbReference type="ARBA" id="ARBA00004496"/>
    </source>
</evidence>
<keyword evidence="3 11" id="KW-0004">4Fe-4S</keyword>
<comment type="PTM">
    <text evidence="11">Upon Fe-S cluster removal intramolecular disulfide bonds are formed.</text>
</comment>
<evidence type="ECO:0000256" key="12">
    <source>
        <dbReference type="SAM" id="MobiDB-lite"/>
    </source>
</evidence>
<evidence type="ECO:0000256" key="8">
    <source>
        <dbReference type="ARBA" id="ARBA00023125"/>
    </source>
</evidence>
<keyword evidence="8 11" id="KW-0238">DNA-binding</keyword>
<comment type="cofactor">
    <cofactor evidence="11">
        <name>[4Fe-4S] cluster</name>
        <dbReference type="ChEBI" id="CHEBI:49883"/>
    </cofactor>
    <text evidence="11">Binds 1 [4Fe-4S] cluster per subunit. Following nitrosylation of the [4Fe-4S] cluster binds 1 [4Fe-8(NO)] cluster per subunit.</text>
</comment>
<dbReference type="PANTHER" id="PTHR38839">
    <property type="entry name" value="TRANSCRIPTIONAL REGULATOR WHID-RELATED"/>
    <property type="match status" value="1"/>
</dbReference>
<protein>
    <recommendedName>
        <fullName evidence="11">Transcriptional regulator WhiB</fullName>
    </recommendedName>
</protein>
<keyword evidence="4 11" id="KW-0479">Metal-binding</keyword>
<name>A0ABV3CT13_STREX</name>
<comment type="PTM">
    <text evidence="11">The Fe-S cluster can be nitrosylated by nitric oxide (NO).</text>
</comment>
<reference evidence="14 15" key="1">
    <citation type="submission" date="2024-06" db="EMBL/GenBank/DDBJ databases">
        <title>The Natural Products Discovery Center: Release of the First 8490 Sequenced Strains for Exploring Actinobacteria Biosynthetic Diversity.</title>
        <authorList>
            <person name="Kalkreuter E."/>
            <person name="Kautsar S.A."/>
            <person name="Yang D."/>
            <person name="Bader C.D."/>
            <person name="Teijaro C.N."/>
            <person name="Fluegel L."/>
            <person name="Davis C.M."/>
            <person name="Simpson J.R."/>
            <person name="Lauterbach L."/>
            <person name="Steele A.D."/>
            <person name="Gui C."/>
            <person name="Meng S."/>
            <person name="Li G."/>
            <person name="Viehrig K."/>
            <person name="Ye F."/>
            <person name="Su P."/>
            <person name="Kiefer A.F."/>
            <person name="Nichols A."/>
            <person name="Cepeda A.J."/>
            <person name="Yan W."/>
            <person name="Fan B."/>
            <person name="Jiang Y."/>
            <person name="Adhikari A."/>
            <person name="Zheng C.-J."/>
            <person name="Schuster L."/>
            <person name="Cowan T.M."/>
            <person name="Smanski M.J."/>
            <person name="Chevrette M.G."/>
            <person name="De Carvalho L.P.S."/>
            <person name="Shen B."/>
        </authorList>
    </citation>
    <scope>NUCLEOTIDE SEQUENCE [LARGE SCALE GENOMIC DNA]</scope>
    <source>
        <strain evidence="14 15">NPDC045705</strain>
    </source>
</reference>
<evidence type="ECO:0000313" key="15">
    <source>
        <dbReference type="Proteomes" id="UP001551210"/>
    </source>
</evidence>
<feature type="domain" description="4Fe-4S Wbl-type" evidence="13">
    <location>
        <begin position="6"/>
        <end position="62"/>
    </location>
</feature>
<feature type="region of interest" description="Disordered" evidence="12">
    <location>
        <begin position="56"/>
        <end position="75"/>
    </location>
</feature>
<evidence type="ECO:0000313" key="14">
    <source>
        <dbReference type="EMBL" id="MEU7293355.1"/>
    </source>
</evidence>
<keyword evidence="11" id="KW-0963">Cytoplasm</keyword>
<evidence type="ECO:0000256" key="9">
    <source>
        <dbReference type="ARBA" id="ARBA00023157"/>
    </source>
</evidence>
<dbReference type="HAMAP" id="MF_01479">
    <property type="entry name" value="WhiB"/>
    <property type="match status" value="1"/>
</dbReference>